<sequence length="228" mass="25715">MYRVRIRTSTIIASALFMSAIVVDTVSAQYELTTTDSPSGQEAIEGPRVERMHAEASDPCAAGQCLTQNSASQLGGMWFGPRLGRRRRSGGQDEDKLLQLPSSSVSDKKIQQLSEILAAERPSWGIITVPAETEAQSPSLRDGMSKNEYPREPPFTPRLGRELEDRLVGMQLAHSFLERLDNKLDVDDAVDGQLQQQDNSQPKFPPRLGRRIPERELRRIFRRFKIYF</sequence>
<name>A0ABD2WDK8_9HYME</name>
<feature type="region of interest" description="Disordered" evidence="6">
    <location>
        <begin position="134"/>
        <end position="158"/>
    </location>
</feature>
<comment type="similarity">
    <text evidence="2">Belongs to the pyrokinin family.</text>
</comment>
<evidence type="ECO:0000256" key="4">
    <source>
        <dbReference type="ARBA" id="ARBA00022815"/>
    </source>
</evidence>
<organism evidence="8 9">
    <name type="scientific">Trichogramma kaykai</name>
    <dbReference type="NCBI Taxonomy" id="54128"/>
    <lineage>
        <taxon>Eukaryota</taxon>
        <taxon>Metazoa</taxon>
        <taxon>Ecdysozoa</taxon>
        <taxon>Arthropoda</taxon>
        <taxon>Hexapoda</taxon>
        <taxon>Insecta</taxon>
        <taxon>Pterygota</taxon>
        <taxon>Neoptera</taxon>
        <taxon>Endopterygota</taxon>
        <taxon>Hymenoptera</taxon>
        <taxon>Apocrita</taxon>
        <taxon>Proctotrupomorpha</taxon>
        <taxon>Chalcidoidea</taxon>
        <taxon>Trichogrammatidae</taxon>
        <taxon>Trichogramma</taxon>
    </lineage>
</organism>
<dbReference type="Proteomes" id="UP001627154">
    <property type="component" value="Unassembled WGS sequence"/>
</dbReference>
<dbReference type="EMBL" id="JBJJXI010000111">
    <property type="protein sequence ID" value="KAL3391165.1"/>
    <property type="molecule type" value="Genomic_DNA"/>
</dbReference>
<protein>
    <submittedName>
        <fullName evidence="8">Uncharacterized protein</fullName>
    </submittedName>
</protein>
<feature type="signal peptide" evidence="7">
    <location>
        <begin position="1"/>
        <end position="28"/>
    </location>
</feature>
<dbReference type="GO" id="GO:0005576">
    <property type="term" value="C:extracellular region"/>
    <property type="evidence" value="ECO:0007669"/>
    <property type="project" value="UniProtKB-SubCell"/>
</dbReference>
<dbReference type="PROSITE" id="PS00539">
    <property type="entry name" value="PYROKININ"/>
    <property type="match status" value="2"/>
</dbReference>
<evidence type="ECO:0000313" key="9">
    <source>
        <dbReference type="Proteomes" id="UP001627154"/>
    </source>
</evidence>
<evidence type="ECO:0000256" key="3">
    <source>
        <dbReference type="ARBA" id="ARBA00022525"/>
    </source>
</evidence>
<accession>A0ABD2WDK8</accession>
<keyword evidence="5" id="KW-0527">Neuropeptide</keyword>
<gene>
    <name evidence="8" type="ORF">TKK_013920</name>
</gene>
<reference evidence="8 9" key="1">
    <citation type="journal article" date="2024" name="bioRxiv">
        <title>A reference genome for Trichogramma kaykai: A tiny desert-dwelling parasitoid wasp with competing sex-ratio distorters.</title>
        <authorList>
            <person name="Culotta J."/>
            <person name="Lindsey A.R."/>
        </authorList>
    </citation>
    <scope>NUCLEOTIDE SEQUENCE [LARGE SCALE GENOMIC DNA]</scope>
    <source>
        <strain evidence="8 9">KSX58</strain>
    </source>
</reference>
<dbReference type="AlphaFoldDB" id="A0ABD2WDK8"/>
<feature type="chain" id="PRO_5044864887" evidence="7">
    <location>
        <begin position="29"/>
        <end position="228"/>
    </location>
</feature>
<evidence type="ECO:0000256" key="1">
    <source>
        <dbReference type="ARBA" id="ARBA00004613"/>
    </source>
</evidence>
<evidence type="ECO:0000256" key="2">
    <source>
        <dbReference type="ARBA" id="ARBA00007714"/>
    </source>
</evidence>
<keyword evidence="7" id="KW-0732">Signal</keyword>
<evidence type="ECO:0000256" key="5">
    <source>
        <dbReference type="ARBA" id="ARBA00023320"/>
    </source>
</evidence>
<evidence type="ECO:0000256" key="7">
    <source>
        <dbReference type="SAM" id="SignalP"/>
    </source>
</evidence>
<comment type="subcellular location">
    <subcellularLocation>
        <location evidence="1">Secreted</location>
    </subcellularLocation>
</comment>
<evidence type="ECO:0000256" key="6">
    <source>
        <dbReference type="SAM" id="MobiDB-lite"/>
    </source>
</evidence>
<dbReference type="InterPro" id="IPR001484">
    <property type="entry name" value="Pyrokinin_CS"/>
</dbReference>
<keyword evidence="3" id="KW-0964">Secreted</keyword>
<comment type="caution">
    <text evidence="8">The sequence shown here is derived from an EMBL/GenBank/DDBJ whole genome shotgun (WGS) entry which is preliminary data.</text>
</comment>
<proteinExistence type="inferred from homology"/>
<keyword evidence="9" id="KW-1185">Reference proteome</keyword>
<evidence type="ECO:0000313" key="8">
    <source>
        <dbReference type="EMBL" id="KAL3391165.1"/>
    </source>
</evidence>
<dbReference type="GO" id="GO:0007218">
    <property type="term" value="P:neuropeptide signaling pathway"/>
    <property type="evidence" value="ECO:0007669"/>
    <property type="project" value="UniProtKB-KW"/>
</dbReference>
<keyword evidence="4" id="KW-0027">Amidation</keyword>